<dbReference type="Proteomes" id="UP000193087">
    <property type="component" value="Unassembled WGS sequence"/>
</dbReference>
<dbReference type="EMBL" id="LQPQ01000033">
    <property type="protein sequence ID" value="ORW84773.1"/>
    <property type="molecule type" value="Genomic_DNA"/>
</dbReference>
<dbReference type="AlphaFoldDB" id="A0A1X2D9E6"/>
<evidence type="ECO:0000256" key="1">
    <source>
        <dbReference type="SAM" id="MobiDB-lite"/>
    </source>
</evidence>
<dbReference type="GeneID" id="93494923"/>
<organism evidence="2 3">
    <name type="scientific">Mycobacterium riyadhense</name>
    <dbReference type="NCBI Taxonomy" id="486698"/>
    <lineage>
        <taxon>Bacteria</taxon>
        <taxon>Bacillati</taxon>
        <taxon>Actinomycetota</taxon>
        <taxon>Actinomycetes</taxon>
        <taxon>Mycobacteriales</taxon>
        <taxon>Mycobacteriaceae</taxon>
        <taxon>Mycobacterium</taxon>
    </lineage>
</organism>
<proteinExistence type="predicted"/>
<name>A0A1X2D9E6_9MYCO</name>
<protein>
    <submittedName>
        <fullName evidence="2">Uncharacterized protein</fullName>
    </submittedName>
</protein>
<sequence>MTDIDLESLRAAAAADPRPSTSTREEIPPGCSPVDQAVAGYVMAVNLVIWDAEYDCEVSWECRQKIYIAEIARLETEGGPADPEIIDNLNLEMARADLNARYCTDMKKLAQEGYERIFELMVPLRADLRLLAAGSAALSEASTTRTEVLKRVAFGVDEINAQTQRLVEVYRPGADVQEFLAARNLDTTVPRC</sequence>
<feature type="region of interest" description="Disordered" evidence="1">
    <location>
        <begin position="1"/>
        <end position="29"/>
    </location>
</feature>
<evidence type="ECO:0000313" key="2">
    <source>
        <dbReference type="EMBL" id="ORW84773.1"/>
    </source>
</evidence>
<dbReference type="OrthoDB" id="9847148at2"/>
<gene>
    <name evidence="2" type="ORF">AWC22_12805</name>
</gene>
<dbReference type="STRING" id="486698.AWC22_12805"/>
<dbReference type="RefSeq" id="WP_085249381.1">
    <property type="nucleotide sequence ID" value="NZ_CAJMWJ010000001.1"/>
</dbReference>
<keyword evidence="3" id="KW-1185">Reference proteome</keyword>
<evidence type="ECO:0000313" key="3">
    <source>
        <dbReference type="Proteomes" id="UP000193087"/>
    </source>
</evidence>
<reference evidence="2 3" key="1">
    <citation type="submission" date="2016-01" db="EMBL/GenBank/DDBJ databases">
        <title>The new phylogeny of the genus Mycobacterium.</title>
        <authorList>
            <person name="Tarcisio F."/>
            <person name="Conor M."/>
            <person name="Antonella G."/>
            <person name="Elisabetta G."/>
            <person name="Giulia F.S."/>
            <person name="Sara T."/>
            <person name="Anna F."/>
            <person name="Clotilde B."/>
            <person name="Roberto B."/>
            <person name="Veronica D.S."/>
            <person name="Fabio R."/>
            <person name="Monica P."/>
            <person name="Olivier J."/>
            <person name="Enrico T."/>
            <person name="Nicola S."/>
        </authorList>
    </citation>
    <scope>NUCLEOTIDE SEQUENCE [LARGE SCALE GENOMIC DNA]</scope>
    <source>
        <strain evidence="2 3">DSM 45176</strain>
    </source>
</reference>
<comment type="caution">
    <text evidence="2">The sequence shown here is derived from an EMBL/GenBank/DDBJ whole genome shotgun (WGS) entry which is preliminary data.</text>
</comment>
<accession>A0A1X2D9E6</accession>